<evidence type="ECO:0000313" key="8">
    <source>
        <dbReference type="Proteomes" id="UP000702544"/>
    </source>
</evidence>
<feature type="transmembrane region" description="Helical" evidence="6">
    <location>
        <begin position="119"/>
        <end position="140"/>
    </location>
</feature>
<dbReference type="EMBL" id="JAACAK010000014">
    <property type="protein sequence ID" value="NIR73825.1"/>
    <property type="molecule type" value="Genomic_DNA"/>
</dbReference>
<feature type="transmembrane region" description="Helical" evidence="6">
    <location>
        <begin position="294"/>
        <end position="313"/>
    </location>
</feature>
<protein>
    <submittedName>
        <fullName evidence="7">Oligosaccharide flippase family protein</fullName>
    </submittedName>
</protein>
<evidence type="ECO:0000256" key="1">
    <source>
        <dbReference type="ARBA" id="ARBA00004651"/>
    </source>
</evidence>
<reference evidence="7 8" key="1">
    <citation type="submission" date="2020-01" db="EMBL/GenBank/DDBJ databases">
        <title>Genomes assembled from Gulf of Kutch pelagic sediment metagenomes.</title>
        <authorList>
            <person name="Chandrashekar M."/>
            <person name="Mahajan M.S."/>
            <person name="Dave K.J."/>
            <person name="Vatsa P."/>
            <person name="Nathani N.M."/>
        </authorList>
    </citation>
    <scope>NUCLEOTIDE SEQUENCE [LARGE SCALE GENOMIC DNA]</scope>
    <source>
        <strain evidence="7">KS3-K002</strain>
    </source>
</reference>
<feature type="transmembrane region" description="Helical" evidence="6">
    <location>
        <begin position="178"/>
        <end position="202"/>
    </location>
</feature>
<keyword evidence="5 6" id="KW-0472">Membrane</keyword>
<dbReference type="InterPro" id="IPR050833">
    <property type="entry name" value="Poly_Biosynth_Transport"/>
</dbReference>
<dbReference type="Pfam" id="PF01943">
    <property type="entry name" value="Polysacc_synt"/>
    <property type="match status" value="1"/>
</dbReference>
<keyword evidence="2" id="KW-1003">Cell membrane</keyword>
<proteinExistence type="predicted"/>
<evidence type="ECO:0000256" key="5">
    <source>
        <dbReference type="ARBA" id="ARBA00023136"/>
    </source>
</evidence>
<feature type="transmembrane region" description="Helical" evidence="6">
    <location>
        <begin position="325"/>
        <end position="344"/>
    </location>
</feature>
<dbReference type="PANTHER" id="PTHR30250">
    <property type="entry name" value="PST FAMILY PREDICTED COLANIC ACID TRANSPORTER"/>
    <property type="match status" value="1"/>
</dbReference>
<feature type="transmembrane region" description="Helical" evidence="6">
    <location>
        <begin position="237"/>
        <end position="258"/>
    </location>
</feature>
<dbReference type="AlphaFoldDB" id="A0AAE4ZAI0"/>
<evidence type="ECO:0000256" key="2">
    <source>
        <dbReference type="ARBA" id="ARBA00022475"/>
    </source>
</evidence>
<dbReference type="InterPro" id="IPR002797">
    <property type="entry name" value="Polysacc_synth"/>
</dbReference>
<organism evidence="7 8">
    <name type="scientific">Candidatus Kutchimonas denitrificans</name>
    <dbReference type="NCBI Taxonomy" id="3056748"/>
    <lineage>
        <taxon>Bacteria</taxon>
        <taxon>Pseudomonadati</taxon>
        <taxon>Gemmatimonadota</taxon>
        <taxon>Gemmatimonadia</taxon>
        <taxon>Candidatus Palauibacterales</taxon>
        <taxon>Candidatus Palauibacteraceae</taxon>
        <taxon>Candidatus Kutchimonas</taxon>
    </lineage>
</organism>
<accession>A0AAE4ZAI0</accession>
<dbReference type="Proteomes" id="UP000702544">
    <property type="component" value="Unassembled WGS sequence"/>
</dbReference>
<name>A0AAE4ZAI0_9BACT</name>
<dbReference type="GO" id="GO:0005886">
    <property type="term" value="C:plasma membrane"/>
    <property type="evidence" value="ECO:0007669"/>
    <property type="project" value="UniProtKB-SubCell"/>
</dbReference>
<dbReference type="PANTHER" id="PTHR30250:SF11">
    <property type="entry name" value="O-ANTIGEN TRANSPORTER-RELATED"/>
    <property type="match status" value="1"/>
</dbReference>
<gene>
    <name evidence="7" type="ORF">GWO12_01730</name>
</gene>
<comment type="subcellular location">
    <subcellularLocation>
        <location evidence="1">Cell membrane</location>
        <topology evidence="1">Multi-pass membrane protein</topology>
    </subcellularLocation>
</comment>
<sequence>MSRLLRGLSITLLTRGLLLIIGLASSIILARWLGPQGRGVYALIILIPALFQFLGGLGLEAAATYLVARHRAEARAIALTLIVASLLLGAVLIAAYAALQTLPAFAGYLAATSLDPDLVWILVALLPATIASSCASAALLGLERYRLYNLATLIMPTVTLALLIGLVVAAGLGLPGAVASAALGQLAGFAGGGAIVLTVAPGRPRWAPLVIGDALRYGWKVYVAQVAWFLHNRSDMFLVGYLAGPVALGYYATAVGLAEKLNMPPSAVGTVLFPRVAAGPGTARDLTAGASRHTLWLTLILAVLLAAVAWPLIDLLYGVDFLPAVGPFWLLLPGIVSISVGRVLSSDLNGRGLPGAVARANGLALALNVGLNLWWIPIWGASGAAAATTVSYGVAVLFLARRYLRESRARWADLLVLSRTDMDQLTRRIRSLLGRRPSSPAQESGS</sequence>
<feature type="transmembrane region" description="Helical" evidence="6">
    <location>
        <begin position="79"/>
        <end position="99"/>
    </location>
</feature>
<feature type="transmembrane region" description="Helical" evidence="6">
    <location>
        <begin position="381"/>
        <end position="400"/>
    </location>
</feature>
<keyword evidence="3 6" id="KW-0812">Transmembrane</keyword>
<feature type="transmembrane region" description="Helical" evidence="6">
    <location>
        <begin position="40"/>
        <end position="67"/>
    </location>
</feature>
<evidence type="ECO:0000313" key="7">
    <source>
        <dbReference type="EMBL" id="NIR73825.1"/>
    </source>
</evidence>
<evidence type="ECO:0000256" key="6">
    <source>
        <dbReference type="SAM" id="Phobius"/>
    </source>
</evidence>
<feature type="transmembrane region" description="Helical" evidence="6">
    <location>
        <begin position="147"/>
        <end position="172"/>
    </location>
</feature>
<keyword evidence="4 6" id="KW-1133">Transmembrane helix</keyword>
<comment type="caution">
    <text evidence="7">The sequence shown here is derived from an EMBL/GenBank/DDBJ whole genome shotgun (WGS) entry which is preliminary data.</text>
</comment>
<feature type="transmembrane region" description="Helical" evidence="6">
    <location>
        <begin position="12"/>
        <end position="34"/>
    </location>
</feature>
<evidence type="ECO:0000256" key="4">
    <source>
        <dbReference type="ARBA" id="ARBA00022989"/>
    </source>
</evidence>
<evidence type="ECO:0000256" key="3">
    <source>
        <dbReference type="ARBA" id="ARBA00022692"/>
    </source>
</evidence>